<dbReference type="Proteomes" id="UP000064967">
    <property type="component" value="Chromosome"/>
</dbReference>
<dbReference type="AlphaFoldDB" id="A0A0K1PPB7"/>
<protein>
    <submittedName>
        <fullName evidence="2">Uncharacterized protein</fullName>
    </submittedName>
</protein>
<feature type="region of interest" description="Disordered" evidence="1">
    <location>
        <begin position="1"/>
        <end position="68"/>
    </location>
</feature>
<evidence type="ECO:0000256" key="1">
    <source>
        <dbReference type="SAM" id="MobiDB-lite"/>
    </source>
</evidence>
<gene>
    <name evidence="2" type="ORF">AKJ09_01890</name>
</gene>
<feature type="compositionally biased region" description="Low complexity" evidence="1">
    <location>
        <begin position="1"/>
        <end position="19"/>
    </location>
</feature>
<feature type="compositionally biased region" description="Basic and acidic residues" evidence="1">
    <location>
        <begin position="51"/>
        <end position="68"/>
    </location>
</feature>
<accession>A0A0K1PPB7</accession>
<name>A0A0K1PPB7_9BACT</name>
<dbReference type="EMBL" id="CP012333">
    <property type="protein sequence ID" value="AKU95226.1"/>
    <property type="molecule type" value="Genomic_DNA"/>
</dbReference>
<dbReference type="STRING" id="1391654.AKJ09_01890"/>
<keyword evidence="3" id="KW-1185">Reference proteome</keyword>
<evidence type="ECO:0000313" key="3">
    <source>
        <dbReference type="Proteomes" id="UP000064967"/>
    </source>
</evidence>
<reference evidence="2 3" key="1">
    <citation type="submission" date="2015-08" db="EMBL/GenBank/DDBJ databases">
        <authorList>
            <person name="Babu N.S."/>
            <person name="Beckwith C.J."/>
            <person name="Beseler K.G."/>
            <person name="Brison A."/>
            <person name="Carone J.V."/>
            <person name="Caskin T.P."/>
            <person name="Diamond M."/>
            <person name="Durham M.E."/>
            <person name="Foxe J.M."/>
            <person name="Go M."/>
            <person name="Henderson B.A."/>
            <person name="Jones I.B."/>
            <person name="McGettigan J.A."/>
            <person name="Micheletti S.J."/>
            <person name="Nasrallah M.E."/>
            <person name="Ortiz D."/>
            <person name="Piller C.R."/>
            <person name="Privatt S.R."/>
            <person name="Schneider S.L."/>
            <person name="Sharp S."/>
            <person name="Smith T.C."/>
            <person name="Stanton J.D."/>
            <person name="Ullery H.E."/>
            <person name="Wilson R.J."/>
            <person name="Serrano M.G."/>
            <person name="Buck G."/>
            <person name="Lee V."/>
            <person name="Wang Y."/>
            <person name="Carvalho R."/>
            <person name="Voegtly L."/>
            <person name="Shi R."/>
            <person name="Duckworth R."/>
            <person name="Johnson A."/>
            <person name="Loviza R."/>
            <person name="Walstead R."/>
            <person name="Shah Z."/>
            <person name="Kiflezghi M."/>
            <person name="Wade K."/>
            <person name="Ball S.L."/>
            <person name="Bradley K.W."/>
            <person name="Asai D.J."/>
            <person name="Bowman C.A."/>
            <person name="Russell D.A."/>
            <person name="Pope W.H."/>
            <person name="Jacobs-Sera D."/>
            <person name="Hendrix R.W."/>
            <person name="Hatfull G.F."/>
        </authorList>
    </citation>
    <scope>NUCLEOTIDE SEQUENCE [LARGE SCALE GENOMIC DNA]</scope>
    <source>
        <strain evidence="2 3">DSM 27648</strain>
    </source>
</reference>
<organism evidence="2 3">
    <name type="scientific">Labilithrix luteola</name>
    <dbReference type="NCBI Taxonomy" id="1391654"/>
    <lineage>
        <taxon>Bacteria</taxon>
        <taxon>Pseudomonadati</taxon>
        <taxon>Myxococcota</taxon>
        <taxon>Polyangia</taxon>
        <taxon>Polyangiales</taxon>
        <taxon>Labilitrichaceae</taxon>
        <taxon>Labilithrix</taxon>
    </lineage>
</organism>
<evidence type="ECO:0000313" key="2">
    <source>
        <dbReference type="EMBL" id="AKU95226.1"/>
    </source>
</evidence>
<proteinExistence type="predicted"/>
<dbReference type="KEGG" id="llu:AKJ09_01890"/>
<dbReference type="RefSeq" id="WP_146646709.1">
    <property type="nucleotide sequence ID" value="NZ_CP012333.1"/>
</dbReference>
<sequence>MASGTGRTKAASASSSAPDARAKVPAQKKDGHDDDDGHDDHGALTAFGEGGIRRAVDSRLDPSREMIV</sequence>